<dbReference type="GO" id="GO:0003676">
    <property type="term" value="F:nucleic acid binding"/>
    <property type="evidence" value="ECO:0007669"/>
    <property type="project" value="InterPro"/>
</dbReference>
<keyword evidence="2" id="KW-0175">Coiled coil</keyword>
<dbReference type="AlphaFoldDB" id="A0A9J6ENM6"/>
<reference evidence="5" key="2">
    <citation type="submission" date="2021-09" db="EMBL/GenBank/DDBJ databases">
        <authorList>
            <person name="Jia N."/>
            <person name="Wang J."/>
            <person name="Shi W."/>
            <person name="Du L."/>
            <person name="Sun Y."/>
            <person name="Zhan W."/>
            <person name="Jiang J."/>
            <person name="Wang Q."/>
            <person name="Zhang B."/>
            <person name="Ji P."/>
            <person name="Sakyi L.B."/>
            <person name="Cui X."/>
            <person name="Yuan T."/>
            <person name="Jiang B."/>
            <person name="Yang W."/>
            <person name="Lam T.T.-Y."/>
            <person name="Chang Q."/>
            <person name="Ding S."/>
            <person name="Wang X."/>
            <person name="Zhu J."/>
            <person name="Ruan X."/>
            <person name="Zhao L."/>
            <person name="Wei J."/>
            <person name="Que T."/>
            <person name="Du C."/>
            <person name="Cheng J."/>
            <person name="Dai P."/>
            <person name="Han X."/>
            <person name="Huang E."/>
            <person name="Gao Y."/>
            <person name="Liu J."/>
            <person name="Shao H."/>
            <person name="Ye R."/>
            <person name="Li L."/>
            <person name="Wei W."/>
            <person name="Wang X."/>
            <person name="Wang C."/>
            <person name="Huo Q."/>
            <person name="Li W."/>
            <person name="Guo W."/>
            <person name="Chen H."/>
            <person name="Chen S."/>
            <person name="Zhou L."/>
            <person name="Zhou L."/>
            <person name="Ni X."/>
            <person name="Tian J."/>
            <person name="Zhou Y."/>
            <person name="Sheng Y."/>
            <person name="Liu T."/>
            <person name="Pan Y."/>
            <person name="Xia L."/>
            <person name="Li J."/>
            <person name="Zhao F."/>
            <person name="Cao W."/>
        </authorList>
    </citation>
    <scope>NUCLEOTIDE SEQUENCE</scope>
    <source>
        <strain evidence="5">Rmic-2018</strain>
        <tissue evidence="5">Larvae</tissue>
    </source>
</reference>
<evidence type="ECO:0000313" key="6">
    <source>
        <dbReference type="Proteomes" id="UP000821866"/>
    </source>
</evidence>
<feature type="region of interest" description="Disordered" evidence="3">
    <location>
        <begin position="328"/>
        <end position="421"/>
    </location>
</feature>
<keyword evidence="1" id="KW-0862">Zinc</keyword>
<feature type="coiled-coil region" evidence="2">
    <location>
        <begin position="423"/>
        <end position="450"/>
    </location>
</feature>
<feature type="region of interest" description="Disordered" evidence="3">
    <location>
        <begin position="31"/>
        <end position="62"/>
    </location>
</feature>
<keyword evidence="6" id="KW-1185">Reference proteome</keyword>
<dbReference type="PROSITE" id="PS50158">
    <property type="entry name" value="ZF_CCHC"/>
    <property type="match status" value="1"/>
</dbReference>
<evidence type="ECO:0000259" key="4">
    <source>
        <dbReference type="PROSITE" id="PS50158"/>
    </source>
</evidence>
<feature type="region of interest" description="Disordered" evidence="3">
    <location>
        <begin position="650"/>
        <end position="730"/>
    </location>
</feature>
<dbReference type="GO" id="GO:0008270">
    <property type="term" value="F:zinc ion binding"/>
    <property type="evidence" value="ECO:0007669"/>
    <property type="project" value="UniProtKB-KW"/>
</dbReference>
<feature type="domain" description="CCHC-type" evidence="4">
    <location>
        <begin position="254"/>
        <end position="267"/>
    </location>
</feature>
<protein>
    <recommendedName>
        <fullName evidence="4">CCHC-type domain-containing protein</fullName>
    </recommendedName>
</protein>
<gene>
    <name evidence="5" type="ORF">HPB51_016337</name>
</gene>
<evidence type="ECO:0000256" key="1">
    <source>
        <dbReference type="PROSITE-ProRule" id="PRU00047"/>
    </source>
</evidence>
<proteinExistence type="predicted"/>
<feature type="compositionally biased region" description="Acidic residues" evidence="3">
    <location>
        <begin position="716"/>
        <end position="730"/>
    </location>
</feature>
<feature type="compositionally biased region" description="Acidic residues" evidence="3">
    <location>
        <begin position="686"/>
        <end position="701"/>
    </location>
</feature>
<organism evidence="5 6">
    <name type="scientific">Rhipicephalus microplus</name>
    <name type="common">Cattle tick</name>
    <name type="synonym">Boophilus microplus</name>
    <dbReference type="NCBI Taxonomy" id="6941"/>
    <lineage>
        <taxon>Eukaryota</taxon>
        <taxon>Metazoa</taxon>
        <taxon>Ecdysozoa</taxon>
        <taxon>Arthropoda</taxon>
        <taxon>Chelicerata</taxon>
        <taxon>Arachnida</taxon>
        <taxon>Acari</taxon>
        <taxon>Parasitiformes</taxon>
        <taxon>Ixodida</taxon>
        <taxon>Ixodoidea</taxon>
        <taxon>Ixodidae</taxon>
        <taxon>Rhipicephalinae</taxon>
        <taxon>Rhipicephalus</taxon>
        <taxon>Boophilus</taxon>
    </lineage>
</organism>
<evidence type="ECO:0000256" key="3">
    <source>
        <dbReference type="SAM" id="MobiDB-lite"/>
    </source>
</evidence>
<keyword evidence="1" id="KW-0863">Zinc-finger</keyword>
<dbReference type="VEuPathDB" id="VectorBase:LOC119180997"/>
<reference evidence="5" key="1">
    <citation type="journal article" date="2020" name="Cell">
        <title>Large-Scale Comparative Analyses of Tick Genomes Elucidate Their Genetic Diversity and Vector Capacities.</title>
        <authorList>
            <consortium name="Tick Genome and Microbiome Consortium (TIGMIC)"/>
            <person name="Jia N."/>
            <person name="Wang J."/>
            <person name="Shi W."/>
            <person name="Du L."/>
            <person name="Sun Y."/>
            <person name="Zhan W."/>
            <person name="Jiang J.F."/>
            <person name="Wang Q."/>
            <person name="Zhang B."/>
            <person name="Ji P."/>
            <person name="Bell-Sakyi L."/>
            <person name="Cui X.M."/>
            <person name="Yuan T.T."/>
            <person name="Jiang B.G."/>
            <person name="Yang W.F."/>
            <person name="Lam T.T."/>
            <person name="Chang Q.C."/>
            <person name="Ding S.J."/>
            <person name="Wang X.J."/>
            <person name="Zhu J.G."/>
            <person name="Ruan X.D."/>
            <person name="Zhao L."/>
            <person name="Wei J.T."/>
            <person name="Ye R.Z."/>
            <person name="Que T.C."/>
            <person name="Du C.H."/>
            <person name="Zhou Y.H."/>
            <person name="Cheng J.X."/>
            <person name="Dai P.F."/>
            <person name="Guo W.B."/>
            <person name="Han X.H."/>
            <person name="Huang E.J."/>
            <person name="Li L.F."/>
            <person name="Wei W."/>
            <person name="Gao Y.C."/>
            <person name="Liu J.Z."/>
            <person name="Shao H.Z."/>
            <person name="Wang X."/>
            <person name="Wang C.C."/>
            <person name="Yang T.C."/>
            <person name="Huo Q.B."/>
            <person name="Li W."/>
            <person name="Chen H.Y."/>
            <person name="Chen S.E."/>
            <person name="Zhou L.G."/>
            <person name="Ni X.B."/>
            <person name="Tian J.H."/>
            <person name="Sheng Y."/>
            <person name="Liu T."/>
            <person name="Pan Y.S."/>
            <person name="Xia L.Y."/>
            <person name="Li J."/>
            <person name="Zhao F."/>
            <person name="Cao W.C."/>
        </authorList>
    </citation>
    <scope>NUCLEOTIDE SEQUENCE</scope>
    <source>
        <strain evidence="5">Rmic-2018</strain>
    </source>
</reference>
<dbReference type="Gene3D" id="3.30.70.2850">
    <property type="match status" value="1"/>
</dbReference>
<feature type="compositionally biased region" description="Polar residues" evidence="3">
    <location>
        <begin position="455"/>
        <end position="470"/>
    </location>
</feature>
<evidence type="ECO:0000313" key="5">
    <source>
        <dbReference type="EMBL" id="KAH8036033.1"/>
    </source>
</evidence>
<feature type="compositionally biased region" description="Basic and acidic residues" evidence="3">
    <location>
        <begin position="657"/>
        <end position="671"/>
    </location>
</feature>
<dbReference type="InterPro" id="IPR001878">
    <property type="entry name" value="Znf_CCHC"/>
</dbReference>
<name>A0A9J6ENM6_RHIMP</name>
<feature type="region of interest" description="Disordered" evidence="3">
    <location>
        <begin position="455"/>
        <end position="492"/>
    </location>
</feature>
<evidence type="ECO:0000256" key="2">
    <source>
        <dbReference type="SAM" id="Coils"/>
    </source>
</evidence>
<feature type="compositionally biased region" description="Basic and acidic residues" evidence="3">
    <location>
        <begin position="328"/>
        <end position="352"/>
    </location>
</feature>
<accession>A0A9J6ENM6</accession>
<feature type="compositionally biased region" description="Basic and acidic residues" evidence="3">
    <location>
        <begin position="31"/>
        <end position="47"/>
    </location>
</feature>
<feature type="compositionally biased region" description="Polar residues" evidence="3">
    <location>
        <begin position="388"/>
        <end position="405"/>
    </location>
</feature>
<keyword evidence="1" id="KW-0479">Metal-binding</keyword>
<comment type="caution">
    <text evidence="5">The sequence shown here is derived from an EMBL/GenBank/DDBJ whole genome shotgun (WGS) entry which is preliminary data.</text>
</comment>
<sequence length="832" mass="93815">MEVTVEGTEITPEEFRTADWITKVGKHVKELRDAARGDRQGRQDGNARAESGTEPGEDRKKTAAANAAYKKLGHKIAERSIASYLPRLPANDYKIIIRPKCGLALTKIPNTRLSEAVRMAAQIPWIKGQEKEVFIVNDKQGTLIFSTPDIDTVWKVTRIKSIKIEGKSYDVTAYLAPHEDSGRGVVRGIDPRLSVEELTEAFDNSRNPPILGVRKLGNSSSAVIIFKNETVPRWMYCYGVPLKCVLYKKRYEVCYRCGQLGHRSDVCISDHVRCRGCGMTAPPEDHACEPKCKLCGKGHLTADRKCKEAFRTPYTIKKRQWEAWRRMEGEERKAKDADPQTCRMEEIKERSRSRSKHRRGSRGRAGSFPRLPERQEGDLPPMTGPVNEGTSGSAVLNSGRPTSPNRKVGWGDRASQDKRDEEMLTIKEENRMLKEQLAMMSRQIEELQIAIKSSNTTPVSLPRMPQNQNIKMPEEQSATPPPAKKRAKEAEKPVIEENVAKVIDMKIAQLEANIEAKSTQDDEWRRISGDNRRAIGGVVFALSTTVGSVSAGGDPWMKAGLGGGRKLSELLSARGSCRERLSLTVGQPGTALRAAYGRPTWERYRRYQVHFTFLPWRAYRKKLQATPARILRYMETTFLRRLIDAIKRKMEQVSSERMTRTTKARERRSEEAGSAEDTGLTPQCPDVDEGGESSDEGEGDGDTVARQAAARHAQEQEYEEAEEEERVAAMSDDEMVDGEAAPPAESSLLSAEEGTISNDIFVSLQETIRDEKAEKLKQARIFSVVKYNTWVLEYDYDDVKEEWCTFTFQISCLHDIKLPDVYWKWTVENAFG</sequence>
<dbReference type="Proteomes" id="UP000821866">
    <property type="component" value="Chromosome 11"/>
</dbReference>
<feature type="compositionally biased region" description="Basic residues" evidence="3">
    <location>
        <begin position="353"/>
        <end position="362"/>
    </location>
</feature>
<dbReference type="EMBL" id="JABSTU010000003">
    <property type="protein sequence ID" value="KAH8036033.1"/>
    <property type="molecule type" value="Genomic_DNA"/>
</dbReference>